<dbReference type="EC" id="4.6.1.13" evidence="2"/>
<evidence type="ECO:0000256" key="6">
    <source>
        <dbReference type="SAM" id="SignalP"/>
    </source>
</evidence>
<keyword evidence="9" id="KW-1185">Reference proteome</keyword>
<dbReference type="InterPro" id="IPR017946">
    <property type="entry name" value="PLC-like_Pdiesterase_TIM-brl"/>
</dbReference>
<keyword evidence="6" id="KW-0732">Signal</keyword>
<evidence type="ECO:0000313" key="9">
    <source>
        <dbReference type="Proteomes" id="UP000503096"/>
    </source>
</evidence>
<feature type="signal peptide" evidence="6">
    <location>
        <begin position="1"/>
        <end position="27"/>
    </location>
</feature>
<organism evidence="8 9">
    <name type="scientific">Usitatibacter palustris</name>
    <dbReference type="NCBI Taxonomy" id="2732487"/>
    <lineage>
        <taxon>Bacteria</taxon>
        <taxon>Pseudomonadati</taxon>
        <taxon>Pseudomonadota</taxon>
        <taxon>Betaproteobacteria</taxon>
        <taxon>Nitrosomonadales</taxon>
        <taxon>Usitatibacteraceae</taxon>
        <taxon>Usitatibacter</taxon>
    </lineage>
</organism>
<evidence type="ECO:0000256" key="3">
    <source>
        <dbReference type="ARBA" id="ARBA00019758"/>
    </source>
</evidence>
<accession>A0A6M4H576</accession>
<dbReference type="GO" id="GO:0004436">
    <property type="term" value="F:phosphatidylinositol diacylglycerol-lyase activity"/>
    <property type="evidence" value="ECO:0007669"/>
    <property type="project" value="UniProtKB-EC"/>
</dbReference>
<dbReference type="InterPro" id="IPR000909">
    <property type="entry name" value="PLipase_C_PInositol-sp_X_dom"/>
</dbReference>
<evidence type="ECO:0000313" key="8">
    <source>
        <dbReference type="EMBL" id="QJR14630.1"/>
    </source>
</evidence>
<reference evidence="8 9" key="1">
    <citation type="submission" date="2020-04" db="EMBL/GenBank/DDBJ databases">
        <title>Usitatibacter rugosus gen. nov., sp. nov. and Usitatibacter palustris sp. nov., novel members of Usitatibacteraceae fam. nov. within the order Nitrosomonadales isolated from soil.</title>
        <authorList>
            <person name="Huber K.J."/>
            <person name="Neumann-Schaal M."/>
            <person name="Geppert A."/>
            <person name="Luckner M."/>
            <person name="Wanner G."/>
            <person name="Overmann J."/>
        </authorList>
    </citation>
    <scope>NUCLEOTIDE SEQUENCE [LARGE SCALE GENOMIC DNA]</scope>
    <source>
        <strain evidence="8 9">Swamp67</strain>
    </source>
</reference>
<evidence type="ECO:0000256" key="2">
    <source>
        <dbReference type="ARBA" id="ARBA00012581"/>
    </source>
</evidence>
<comment type="catalytic activity">
    <reaction evidence="1">
        <text>a 1,2-diacyl-sn-glycero-3-phospho-(1D-myo-inositol) = 1D-myo-inositol 1,2-cyclic phosphate + a 1,2-diacyl-sn-glycerol</text>
        <dbReference type="Rhea" id="RHEA:17093"/>
        <dbReference type="ChEBI" id="CHEBI:17815"/>
        <dbReference type="ChEBI" id="CHEBI:57880"/>
        <dbReference type="ChEBI" id="CHEBI:58484"/>
        <dbReference type="EC" id="4.6.1.13"/>
    </reaction>
</comment>
<dbReference type="Pfam" id="PF00388">
    <property type="entry name" value="PI-PLC-X"/>
    <property type="match status" value="1"/>
</dbReference>
<dbReference type="Proteomes" id="UP000503096">
    <property type="component" value="Chromosome"/>
</dbReference>
<feature type="chain" id="PRO_5027056824" description="1-phosphatidylinositol phosphodiesterase" evidence="6">
    <location>
        <begin position="28"/>
        <end position="343"/>
    </location>
</feature>
<dbReference type="KEGG" id="upl:DSM104440_01437"/>
<dbReference type="InterPro" id="IPR051057">
    <property type="entry name" value="PI-PLC_domain"/>
</dbReference>
<dbReference type="RefSeq" id="WP_171161361.1">
    <property type="nucleotide sequence ID" value="NZ_CP053073.1"/>
</dbReference>
<dbReference type="CDD" id="cd08586">
    <property type="entry name" value="PI-PLCc_BcPLC_like"/>
    <property type="match status" value="1"/>
</dbReference>
<dbReference type="GO" id="GO:0006629">
    <property type="term" value="P:lipid metabolic process"/>
    <property type="evidence" value="ECO:0007669"/>
    <property type="project" value="InterPro"/>
</dbReference>
<dbReference type="InParanoid" id="A0A6M4H576"/>
<dbReference type="EMBL" id="CP053073">
    <property type="protein sequence ID" value="QJR14630.1"/>
    <property type="molecule type" value="Genomic_DNA"/>
</dbReference>
<dbReference type="PROSITE" id="PS50007">
    <property type="entry name" value="PIPLC_X_DOMAIN"/>
    <property type="match status" value="1"/>
</dbReference>
<dbReference type="Gene3D" id="3.20.20.190">
    <property type="entry name" value="Phosphatidylinositol (PI) phosphodiesterase"/>
    <property type="match status" value="1"/>
</dbReference>
<dbReference type="PANTHER" id="PTHR13593">
    <property type="match status" value="1"/>
</dbReference>
<dbReference type="SUPFAM" id="SSF51695">
    <property type="entry name" value="PLC-like phosphodiesterases"/>
    <property type="match status" value="1"/>
</dbReference>
<dbReference type="GO" id="GO:0008081">
    <property type="term" value="F:phosphoric diester hydrolase activity"/>
    <property type="evidence" value="ECO:0007669"/>
    <property type="project" value="InterPro"/>
</dbReference>
<evidence type="ECO:0000256" key="5">
    <source>
        <dbReference type="ARBA" id="ARBA00030782"/>
    </source>
</evidence>
<evidence type="ECO:0000259" key="7">
    <source>
        <dbReference type="SMART" id="SM00148"/>
    </source>
</evidence>
<dbReference type="AlphaFoldDB" id="A0A6M4H576"/>
<dbReference type="PANTHER" id="PTHR13593:SF113">
    <property type="entry name" value="SI:DKEY-266F7.9"/>
    <property type="match status" value="1"/>
</dbReference>
<name>A0A6M4H576_9PROT</name>
<feature type="domain" description="Phosphatidylinositol-specific phospholipase C X" evidence="7">
    <location>
        <begin position="53"/>
        <end position="193"/>
    </location>
</feature>
<evidence type="ECO:0000256" key="4">
    <source>
        <dbReference type="ARBA" id="ARBA00030474"/>
    </source>
</evidence>
<proteinExistence type="predicted"/>
<evidence type="ECO:0000256" key="1">
    <source>
        <dbReference type="ARBA" id="ARBA00001316"/>
    </source>
</evidence>
<protein>
    <recommendedName>
        <fullName evidence="3">1-phosphatidylinositol phosphodiesterase</fullName>
        <ecNumber evidence="2">4.6.1.13</ecNumber>
    </recommendedName>
    <alternativeName>
        <fullName evidence="4">Phosphatidylinositol diacylglycerol-lyase</fullName>
    </alternativeName>
    <alternativeName>
        <fullName evidence="5">Phosphatidylinositol-specific phospholipase C</fullName>
    </alternativeName>
</protein>
<dbReference type="SMART" id="SM00148">
    <property type="entry name" value="PLCXc"/>
    <property type="match status" value="1"/>
</dbReference>
<sequence>MITNVFSRTARAISLAAALATPFAALAHNNPGYSHDSGPGGNYSKPSWMGALADGRKISELSVPGSHDTMSHHGGDIAKTQSMPLATQLNSGIRALDIRCRHVKNGFPIYHGIIDQKADFRDVLNTAQAFLKANPRETILMRVKEEHTPDGNTRTFEQTFEDYVAKYPGLFWTGTGTNPTLGEVRGKIVVLQDFRPATKTWGLMWNTFDIQDDFSVKTNWDLEGKWNKVSAQVQDAFRGDANKVYVNFLSASGGSFPYFIASGHSSPGTGAPRLATGKTTPGWKNCCKMFPRVNCAIGICTIAFEGTNTLMYDTLKTLGIGRVGIIYADFPGYGLIDEIIKRN</sequence>
<gene>
    <name evidence="8" type="ORF">DSM104440_01437</name>
</gene>